<dbReference type="SUPFAM" id="SSF141488">
    <property type="entry name" value="YdhA-like"/>
    <property type="match status" value="1"/>
</dbReference>
<dbReference type="Gene3D" id="2.40.128.200">
    <property type="match status" value="1"/>
</dbReference>
<dbReference type="EMBL" id="JBHUNP010000001">
    <property type="protein sequence ID" value="MFD2646735.1"/>
    <property type="molecule type" value="Genomic_DNA"/>
</dbReference>
<sequence length="125" mass="13241">MPIRLAAAAALMALALPVHAAETGLVLTLGSQGDFERRAHTYDCGTDTPLAVTYLNAAPNFLAIVPVEAESEPLVFASVISASGARYMSGQWTWWTRGSDAELYDATLGEDADPVLTCSEIINTP</sequence>
<evidence type="ECO:0000256" key="3">
    <source>
        <dbReference type="ARBA" id="ARBA00023139"/>
    </source>
</evidence>
<keyword evidence="2" id="KW-0472">Membrane</keyword>
<dbReference type="Pfam" id="PF09864">
    <property type="entry name" value="MliC"/>
    <property type="match status" value="1"/>
</dbReference>
<proteinExistence type="predicted"/>
<reference evidence="8" key="1">
    <citation type="journal article" date="2019" name="Int. J. Syst. Evol. Microbiol.">
        <title>The Global Catalogue of Microorganisms (GCM) 10K type strain sequencing project: providing services to taxonomists for standard genome sequencing and annotation.</title>
        <authorList>
            <consortium name="The Broad Institute Genomics Platform"/>
            <consortium name="The Broad Institute Genome Sequencing Center for Infectious Disease"/>
            <person name="Wu L."/>
            <person name="Ma J."/>
        </authorList>
    </citation>
    <scope>NUCLEOTIDE SEQUENCE [LARGE SCALE GENOMIC DNA]</scope>
    <source>
        <strain evidence="8">CCM 7427</strain>
    </source>
</reference>
<evidence type="ECO:0000313" key="8">
    <source>
        <dbReference type="Proteomes" id="UP001597521"/>
    </source>
</evidence>
<evidence type="ECO:0000256" key="5">
    <source>
        <dbReference type="SAM" id="SignalP"/>
    </source>
</evidence>
<dbReference type="InterPro" id="IPR036328">
    <property type="entry name" value="MliC_sf"/>
</dbReference>
<evidence type="ECO:0000313" key="7">
    <source>
        <dbReference type="EMBL" id="MFD2646735.1"/>
    </source>
</evidence>
<dbReference type="RefSeq" id="WP_386831598.1">
    <property type="nucleotide sequence ID" value="NZ_JBHUNP010000001.1"/>
</dbReference>
<feature type="chain" id="PRO_5046873670" evidence="5">
    <location>
        <begin position="21"/>
        <end position="125"/>
    </location>
</feature>
<protein>
    <submittedName>
        <fullName evidence="7">MliC family protein</fullName>
    </submittedName>
</protein>
<keyword evidence="1 5" id="KW-0732">Signal</keyword>
<feature type="domain" description="C-type lysozyme inhibitor" evidence="6">
    <location>
        <begin position="42"/>
        <end position="105"/>
    </location>
</feature>
<accession>A0ABW5QG52</accession>
<comment type="caution">
    <text evidence="7">The sequence shown here is derived from an EMBL/GenBank/DDBJ whole genome shotgun (WGS) entry which is preliminary data.</text>
</comment>
<feature type="signal peptide" evidence="5">
    <location>
        <begin position="1"/>
        <end position="20"/>
    </location>
</feature>
<evidence type="ECO:0000256" key="2">
    <source>
        <dbReference type="ARBA" id="ARBA00023136"/>
    </source>
</evidence>
<evidence type="ECO:0000259" key="6">
    <source>
        <dbReference type="Pfam" id="PF09864"/>
    </source>
</evidence>
<keyword evidence="4" id="KW-0449">Lipoprotein</keyword>
<dbReference type="InterPro" id="IPR018660">
    <property type="entry name" value="MliC"/>
</dbReference>
<name>A0ABW5QG52_9HYPH</name>
<keyword evidence="8" id="KW-1185">Reference proteome</keyword>
<keyword evidence="3" id="KW-0564">Palmitate</keyword>
<evidence type="ECO:0000256" key="4">
    <source>
        <dbReference type="ARBA" id="ARBA00023288"/>
    </source>
</evidence>
<organism evidence="7 8">
    <name type="scientific">Devosia albogilva</name>
    <dbReference type="NCBI Taxonomy" id="429726"/>
    <lineage>
        <taxon>Bacteria</taxon>
        <taxon>Pseudomonadati</taxon>
        <taxon>Pseudomonadota</taxon>
        <taxon>Alphaproteobacteria</taxon>
        <taxon>Hyphomicrobiales</taxon>
        <taxon>Devosiaceae</taxon>
        <taxon>Devosia</taxon>
    </lineage>
</organism>
<gene>
    <name evidence="7" type="ORF">ACFSX5_02890</name>
</gene>
<evidence type="ECO:0000256" key="1">
    <source>
        <dbReference type="ARBA" id="ARBA00022729"/>
    </source>
</evidence>
<dbReference type="Proteomes" id="UP001597521">
    <property type="component" value="Unassembled WGS sequence"/>
</dbReference>